<feature type="transmembrane region" description="Helical" evidence="8">
    <location>
        <begin position="104"/>
        <end position="126"/>
    </location>
</feature>
<dbReference type="GO" id="GO:0005737">
    <property type="term" value="C:cytoplasm"/>
    <property type="evidence" value="ECO:0007669"/>
    <property type="project" value="TreeGrafter"/>
</dbReference>
<evidence type="ECO:0000256" key="4">
    <source>
        <dbReference type="ARBA" id="ARBA00022679"/>
    </source>
</evidence>
<reference evidence="10 11" key="1">
    <citation type="submission" date="2025-04" db="UniProtKB">
        <authorList>
            <consortium name="RefSeq"/>
        </authorList>
    </citation>
    <scope>IDENTIFICATION</scope>
    <source>
        <strain evidence="10 11">Wakin</strain>
        <tissue evidence="10 11">Muscle</tissue>
    </source>
</reference>
<name>A0A6P6LTR3_CARAU</name>
<dbReference type="GO" id="GO:0016757">
    <property type="term" value="F:glycosyltransferase activity"/>
    <property type="evidence" value="ECO:0007669"/>
    <property type="project" value="UniProtKB-UniRule"/>
</dbReference>
<dbReference type="PANTHER" id="PTHR21461:SF52">
    <property type="entry name" value="GLYCOSYLTRANSFERASE FAMILY 92 PROTEIN"/>
    <property type="match status" value="1"/>
</dbReference>
<evidence type="ECO:0000256" key="2">
    <source>
        <dbReference type="ARBA" id="ARBA00007647"/>
    </source>
</evidence>
<dbReference type="KEGG" id="caua:113061894"/>
<protein>
    <recommendedName>
        <fullName evidence="8">Glycosyltransferase family 92 protein</fullName>
        <ecNumber evidence="8">2.4.1.-</ecNumber>
    </recommendedName>
</protein>
<dbReference type="EC" id="2.4.1.-" evidence="8"/>
<evidence type="ECO:0000256" key="5">
    <source>
        <dbReference type="ARBA" id="ARBA00022692"/>
    </source>
</evidence>
<keyword evidence="5 8" id="KW-0812">Transmembrane</keyword>
<evidence type="ECO:0000256" key="3">
    <source>
        <dbReference type="ARBA" id="ARBA00022676"/>
    </source>
</evidence>
<accession>A0A6P6LTR3</accession>
<sequence length="568" mass="65261">MTCTKETLVCLQERTTSLLNRYTLPSDELQTLTKDFERGQNMFEEVDTPYKMTMYLAENHSFIEPTEIFVGSRGDTARKQGKWDVKYELLESGSKTKHSTKNIWVLKIFFLSCILFVVFCIIFIYLEDYFKATFTKQIGQAHESKDSVQPNAPPSTHLPLEQTTHIHHTSTSPPSPNACGVQVKDGPLIKVDHHNTYVIGSYVDHRLREKQIKSIAIVLRHEPATYSCVMCCDGRIVTSNAQCSIHSDHFNYDYGAATITCPISSRCLTPTHVAITAGGVSGRVTSFQSVRNRDVPITFPYDFTVCHCVMYDYKNVLMLVESIEMSRLLGAQRVVIYKTNCDSDTQKVLDYYEKSGFVEIIPWTIKNHINVSKGWKIDIAPGQLQYYGQIPALNDCVFRYMYQTRYLALQDMDEFILPIKEKTWRELFPLLEHLYGTDVGFEFENNQFPMTAKLHLEHNVEAWKHVKGINILNYIEREPINPSAFNNYKVIVNPRLVQKVTVHGLLETANGKPTVRVNKDIARMYHFKNYTFPPNTNLITDSHLWDYTNKLEPAVSEVLQDCGLLKPR</sequence>
<dbReference type="GO" id="GO:0016020">
    <property type="term" value="C:membrane"/>
    <property type="evidence" value="ECO:0007669"/>
    <property type="project" value="UniProtKB-SubCell"/>
</dbReference>
<evidence type="ECO:0000256" key="7">
    <source>
        <dbReference type="ARBA" id="ARBA00023136"/>
    </source>
</evidence>
<evidence type="ECO:0000256" key="8">
    <source>
        <dbReference type="RuleBase" id="RU366017"/>
    </source>
</evidence>
<gene>
    <name evidence="10 11" type="primary">LOC113061894</name>
</gene>
<dbReference type="InterPro" id="IPR008166">
    <property type="entry name" value="Glyco_transf_92"/>
</dbReference>
<keyword evidence="3 8" id="KW-0328">Glycosyltransferase</keyword>
<organism evidence="9 11">
    <name type="scientific">Carassius auratus</name>
    <name type="common">Goldfish</name>
    <dbReference type="NCBI Taxonomy" id="7957"/>
    <lineage>
        <taxon>Eukaryota</taxon>
        <taxon>Metazoa</taxon>
        <taxon>Chordata</taxon>
        <taxon>Craniata</taxon>
        <taxon>Vertebrata</taxon>
        <taxon>Euteleostomi</taxon>
        <taxon>Actinopterygii</taxon>
        <taxon>Neopterygii</taxon>
        <taxon>Teleostei</taxon>
        <taxon>Ostariophysi</taxon>
        <taxon>Cypriniformes</taxon>
        <taxon>Cyprinidae</taxon>
        <taxon>Cyprininae</taxon>
        <taxon>Carassius</taxon>
    </lineage>
</organism>
<dbReference type="RefSeq" id="XP_026087186.1">
    <property type="nucleotide sequence ID" value="XM_026231401.1"/>
</dbReference>
<evidence type="ECO:0000313" key="10">
    <source>
        <dbReference type="RefSeq" id="XP_026087186.1"/>
    </source>
</evidence>
<comment type="similarity">
    <text evidence="2 8">Belongs to the glycosyltransferase 92 family.</text>
</comment>
<dbReference type="Pfam" id="PF01697">
    <property type="entry name" value="Glyco_transf_92"/>
    <property type="match status" value="1"/>
</dbReference>
<keyword evidence="7 8" id="KW-0472">Membrane</keyword>
<keyword evidence="4 8" id="KW-0808">Transferase</keyword>
<evidence type="ECO:0000313" key="11">
    <source>
        <dbReference type="RefSeq" id="XP_026087187.1"/>
    </source>
</evidence>
<evidence type="ECO:0000256" key="6">
    <source>
        <dbReference type="ARBA" id="ARBA00022989"/>
    </source>
</evidence>
<evidence type="ECO:0000313" key="9">
    <source>
        <dbReference type="Proteomes" id="UP000515129"/>
    </source>
</evidence>
<dbReference type="AlphaFoldDB" id="A0A6P6LTR3"/>
<dbReference type="PANTHER" id="PTHR21461">
    <property type="entry name" value="GLYCOSYLTRANSFERASE FAMILY 92 PROTEIN"/>
    <property type="match status" value="1"/>
</dbReference>
<comment type="subcellular location">
    <subcellularLocation>
        <location evidence="1">Membrane</location>
        <topology evidence="1">Single-pass membrane protein</topology>
    </subcellularLocation>
</comment>
<dbReference type="OrthoDB" id="2526284at2759"/>
<keyword evidence="6 8" id="KW-1133">Transmembrane helix</keyword>
<proteinExistence type="inferred from homology"/>
<dbReference type="RefSeq" id="XP_026087187.1">
    <property type="nucleotide sequence ID" value="XM_026231402.1"/>
</dbReference>
<dbReference type="Proteomes" id="UP000515129">
    <property type="component" value="Chromosome 43"/>
</dbReference>
<evidence type="ECO:0000256" key="1">
    <source>
        <dbReference type="ARBA" id="ARBA00004167"/>
    </source>
</evidence>
<keyword evidence="9" id="KW-1185">Reference proteome</keyword>